<dbReference type="SUPFAM" id="SSF46785">
    <property type="entry name" value="Winged helix' DNA-binding domain"/>
    <property type="match status" value="1"/>
</dbReference>
<dbReference type="CDD" id="cd00090">
    <property type="entry name" value="HTH_ARSR"/>
    <property type="match status" value="1"/>
</dbReference>
<dbReference type="PANTHER" id="PTHR33154:SF12">
    <property type="entry name" value="TRANSCRIPTIONAL REGULATORY PROTEIN"/>
    <property type="match status" value="1"/>
</dbReference>
<dbReference type="InterPro" id="IPR036390">
    <property type="entry name" value="WH_DNA-bd_sf"/>
</dbReference>
<evidence type="ECO:0000259" key="4">
    <source>
        <dbReference type="PROSITE" id="PS50987"/>
    </source>
</evidence>
<dbReference type="PROSITE" id="PS50987">
    <property type="entry name" value="HTH_ARSR_2"/>
    <property type="match status" value="1"/>
</dbReference>
<gene>
    <name evidence="5" type="ORF">E6W39_35415</name>
</gene>
<accession>A0A540WBU8</accession>
<dbReference type="Proteomes" id="UP000319103">
    <property type="component" value="Unassembled WGS sequence"/>
</dbReference>
<sequence>MVPVTEATTTTLLPEPATDDIRLAAVLHALADPVRLQIVRQLADGHQDMACIAFSLPVSKSTTTHHFRVLREAGVIRQHRRGTSRVSTLRTADLEQTLPGLLDRVLVAARAEALRHPVDPASDAPTME</sequence>
<keyword evidence="1" id="KW-0805">Transcription regulation</keyword>
<proteinExistence type="predicted"/>
<dbReference type="Pfam" id="PF01022">
    <property type="entry name" value="HTH_5"/>
    <property type="match status" value="1"/>
</dbReference>
<dbReference type="AlphaFoldDB" id="A0A540WBU8"/>
<evidence type="ECO:0000313" key="6">
    <source>
        <dbReference type="Proteomes" id="UP000319103"/>
    </source>
</evidence>
<dbReference type="PANTHER" id="PTHR33154">
    <property type="entry name" value="TRANSCRIPTIONAL REGULATOR, ARSR FAMILY"/>
    <property type="match status" value="1"/>
</dbReference>
<dbReference type="InterPro" id="IPR036388">
    <property type="entry name" value="WH-like_DNA-bd_sf"/>
</dbReference>
<evidence type="ECO:0000256" key="1">
    <source>
        <dbReference type="ARBA" id="ARBA00023015"/>
    </source>
</evidence>
<dbReference type="OrthoDB" id="4471357at2"/>
<keyword evidence="2" id="KW-0238">DNA-binding</keyword>
<reference evidence="5 6" key="1">
    <citation type="submission" date="2019-06" db="EMBL/GenBank/DDBJ databases">
        <title>Description of Kitasatospora acidophila sp. nov. isolated from pine grove soil, and reclassification of Streptomyces novaecaesareae to Kitasatospora novaeceasareae comb. nov.</title>
        <authorList>
            <person name="Kim M.J."/>
        </authorList>
    </citation>
    <scope>NUCLEOTIDE SEQUENCE [LARGE SCALE GENOMIC DNA]</scope>
    <source>
        <strain evidence="5 6">MMS16-CNU292</strain>
    </source>
</reference>
<name>A0A540WBU8_9ACTN</name>
<evidence type="ECO:0000256" key="3">
    <source>
        <dbReference type="ARBA" id="ARBA00023163"/>
    </source>
</evidence>
<dbReference type="GO" id="GO:0003700">
    <property type="term" value="F:DNA-binding transcription factor activity"/>
    <property type="evidence" value="ECO:0007669"/>
    <property type="project" value="InterPro"/>
</dbReference>
<evidence type="ECO:0000256" key="2">
    <source>
        <dbReference type="ARBA" id="ARBA00023125"/>
    </source>
</evidence>
<dbReference type="EMBL" id="VIGB01000003">
    <property type="protein sequence ID" value="TQF06521.1"/>
    <property type="molecule type" value="Genomic_DNA"/>
</dbReference>
<dbReference type="PRINTS" id="PR00778">
    <property type="entry name" value="HTHARSR"/>
</dbReference>
<comment type="caution">
    <text evidence="5">The sequence shown here is derived from an EMBL/GenBank/DDBJ whole genome shotgun (WGS) entry which is preliminary data.</text>
</comment>
<dbReference type="Gene3D" id="1.10.10.10">
    <property type="entry name" value="Winged helix-like DNA-binding domain superfamily/Winged helix DNA-binding domain"/>
    <property type="match status" value="1"/>
</dbReference>
<keyword evidence="6" id="KW-1185">Reference proteome</keyword>
<dbReference type="InterPro" id="IPR051081">
    <property type="entry name" value="HTH_MetalResp_TranReg"/>
</dbReference>
<dbReference type="InterPro" id="IPR001845">
    <property type="entry name" value="HTH_ArsR_DNA-bd_dom"/>
</dbReference>
<dbReference type="GO" id="GO:0003677">
    <property type="term" value="F:DNA binding"/>
    <property type="evidence" value="ECO:0007669"/>
    <property type="project" value="UniProtKB-KW"/>
</dbReference>
<feature type="domain" description="HTH arsR-type" evidence="4">
    <location>
        <begin position="15"/>
        <end position="109"/>
    </location>
</feature>
<dbReference type="NCBIfam" id="NF033788">
    <property type="entry name" value="HTH_metalloreg"/>
    <property type="match status" value="1"/>
</dbReference>
<keyword evidence="3" id="KW-0804">Transcription</keyword>
<evidence type="ECO:0000313" key="5">
    <source>
        <dbReference type="EMBL" id="TQF06521.1"/>
    </source>
</evidence>
<organism evidence="5 6">
    <name type="scientific">Kitasatospora acidiphila</name>
    <dbReference type="NCBI Taxonomy" id="2567942"/>
    <lineage>
        <taxon>Bacteria</taxon>
        <taxon>Bacillati</taxon>
        <taxon>Actinomycetota</taxon>
        <taxon>Actinomycetes</taxon>
        <taxon>Kitasatosporales</taxon>
        <taxon>Streptomycetaceae</taxon>
        <taxon>Kitasatospora</taxon>
    </lineage>
</organism>
<protein>
    <submittedName>
        <fullName evidence="5">Helix-turn-helix transcriptional regulator</fullName>
    </submittedName>
</protein>
<dbReference type="SMART" id="SM00418">
    <property type="entry name" value="HTH_ARSR"/>
    <property type="match status" value="1"/>
</dbReference>
<dbReference type="InterPro" id="IPR011991">
    <property type="entry name" value="ArsR-like_HTH"/>
</dbReference>